<proteinExistence type="predicted"/>
<protein>
    <recommendedName>
        <fullName evidence="3">GPN-loop GTPase 2</fullName>
    </recommendedName>
</protein>
<organism evidence="1 2">
    <name type="scientific">Malurus cyaneus samueli</name>
    <dbReference type="NCBI Taxonomy" id="2593467"/>
    <lineage>
        <taxon>Eukaryota</taxon>
        <taxon>Metazoa</taxon>
        <taxon>Chordata</taxon>
        <taxon>Craniata</taxon>
        <taxon>Vertebrata</taxon>
        <taxon>Euteleostomi</taxon>
        <taxon>Archelosauria</taxon>
        <taxon>Archosauria</taxon>
        <taxon>Dinosauria</taxon>
        <taxon>Saurischia</taxon>
        <taxon>Theropoda</taxon>
        <taxon>Coelurosauria</taxon>
        <taxon>Aves</taxon>
        <taxon>Neognathae</taxon>
        <taxon>Neoaves</taxon>
        <taxon>Telluraves</taxon>
        <taxon>Australaves</taxon>
        <taxon>Passeriformes</taxon>
        <taxon>Meliphagoidea</taxon>
        <taxon>Maluridae</taxon>
        <taxon>Malurus</taxon>
    </lineage>
</organism>
<name>A0A8C5TQP7_9PASS</name>
<reference evidence="1" key="1">
    <citation type="submission" date="2025-08" db="UniProtKB">
        <authorList>
            <consortium name="Ensembl"/>
        </authorList>
    </citation>
    <scope>IDENTIFICATION</scope>
</reference>
<dbReference type="Proteomes" id="UP000694560">
    <property type="component" value="Unplaced"/>
</dbReference>
<dbReference type="OrthoDB" id="5839at2759"/>
<reference evidence="1" key="2">
    <citation type="submission" date="2025-09" db="UniProtKB">
        <authorList>
            <consortium name="Ensembl"/>
        </authorList>
    </citation>
    <scope>IDENTIFICATION</scope>
</reference>
<dbReference type="AlphaFoldDB" id="A0A8C5TQP7"/>
<accession>A0A8C5TQP7</accession>
<evidence type="ECO:0008006" key="3">
    <source>
        <dbReference type="Google" id="ProtNLM"/>
    </source>
</evidence>
<sequence>ILGHLEQSEGREVELAFNLDYYTEVLDLSYLVDHLASDPFFRNFRRLNEKLVEVIQDYSLVSFVPLNVQVTQHGGQGAALCLLRTPGWEMETARAALPSAPLACISDLGRIS</sequence>
<evidence type="ECO:0000313" key="1">
    <source>
        <dbReference type="Ensembl" id="ENSMCSP00000011228.1"/>
    </source>
</evidence>
<keyword evidence="2" id="KW-1185">Reference proteome</keyword>
<dbReference type="Ensembl" id="ENSMCST00000011522.1">
    <property type="protein sequence ID" value="ENSMCSP00000011228.1"/>
    <property type="gene ID" value="ENSMCSG00000007959.1"/>
</dbReference>
<evidence type="ECO:0000313" key="2">
    <source>
        <dbReference type="Proteomes" id="UP000694560"/>
    </source>
</evidence>